<dbReference type="Gene3D" id="2.130.10.10">
    <property type="entry name" value="YVTN repeat-like/Quinoprotein amine dehydrogenase"/>
    <property type="match status" value="2"/>
</dbReference>
<evidence type="ECO:0000256" key="1">
    <source>
        <dbReference type="SAM" id="Phobius"/>
    </source>
</evidence>
<dbReference type="RefSeq" id="WP_004027989.1">
    <property type="nucleotide sequence ID" value="NZ_AGBZ02000001.1"/>
</dbReference>
<proteinExistence type="predicted"/>
<keyword evidence="2" id="KW-0732">Signal</keyword>
<name>A0AAI9T403_SPIME</name>
<keyword evidence="1" id="KW-0472">Membrane</keyword>
<evidence type="ECO:0000313" key="3">
    <source>
        <dbReference type="EMBL" id="KAI92852.1"/>
    </source>
</evidence>
<feature type="chain" id="PRO_5042574110" evidence="2">
    <location>
        <begin position="21"/>
        <end position="379"/>
    </location>
</feature>
<gene>
    <name evidence="3" type="ORF">SPM_002285</name>
</gene>
<sequence length="379" mass="43002">MKKIYTFCIIASSIFAQNLAFSQVTNYYSRNIPFSFNEKQYIKTRIEGLGNISRNAIKISNNNIVYFGTSQGIYFLPNDATKVKKINGIDDNVIALTVDKENNIYYATEDYQAYIYYNNGSIVKIEGLNDELDDNHITALALDSNDTLYLGTFAGIYYLLSGSTRVEKFNVNDEEGTNNKLDGKVFALVIDHNDNLYFTTNEAKFFSIQNLKIPILVDEHQLNELIYAFAVDQENNIYFGNHVYSSIKKELRNDVGLLDKTTLSIAIDTNNNVYYSTVLAGMYFLKNRTKQLEKTNVFGTSVHAITIDQNDNIFINNNEGPFIFQVYEAPVVPPIGKQKDTLAIEVLGYVFLSSSGAVGLSCLGTWLWNKYRYKKIGRN</sequence>
<dbReference type="InterPro" id="IPR015943">
    <property type="entry name" value="WD40/YVTN_repeat-like_dom_sf"/>
</dbReference>
<dbReference type="SUPFAM" id="SSF63829">
    <property type="entry name" value="Calcium-dependent phosphotriesterase"/>
    <property type="match status" value="1"/>
</dbReference>
<evidence type="ECO:0000313" key="4">
    <source>
        <dbReference type="Proteomes" id="UP000004057"/>
    </source>
</evidence>
<keyword evidence="1" id="KW-0812">Transmembrane</keyword>
<accession>A0AAI9T403</accession>
<feature type="transmembrane region" description="Helical" evidence="1">
    <location>
        <begin position="346"/>
        <end position="368"/>
    </location>
</feature>
<dbReference type="AlphaFoldDB" id="A0AAI9T403"/>
<comment type="caution">
    <text evidence="3">The sequence shown here is derived from an EMBL/GenBank/DDBJ whole genome shotgun (WGS) entry which is preliminary data.</text>
</comment>
<evidence type="ECO:0000256" key="2">
    <source>
        <dbReference type="SAM" id="SignalP"/>
    </source>
</evidence>
<organism evidence="3 4">
    <name type="scientific">Spiroplasma melliferum KC3</name>
    <dbReference type="NCBI Taxonomy" id="570509"/>
    <lineage>
        <taxon>Bacteria</taxon>
        <taxon>Bacillati</taxon>
        <taxon>Mycoplasmatota</taxon>
        <taxon>Mollicutes</taxon>
        <taxon>Entomoplasmatales</taxon>
        <taxon>Spiroplasmataceae</taxon>
        <taxon>Spiroplasma</taxon>
    </lineage>
</organism>
<keyword evidence="1" id="KW-1133">Transmembrane helix</keyword>
<protein>
    <submittedName>
        <fullName evidence="3">Membrane protein</fullName>
    </submittedName>
</protein>
<feature type="signal peptide" evidence="2">
    <location>
        <begin position="1"/>
        <end position="20"/>
    </location>
</feature>
<reference evidence="3 4" key="1">
    <citation type="journal article" date="2012" name="J. Proteome Res.">
        <title>Application of Spiroplasma melliferum proteogenomic profiling for the discovery of virulence factors and pathogenicity mechanisms in host-associated spiroplasmas.</title>
        <authorList>
            <person name="Alexeev D."/>
            <person name="Kostrjukova E."/>
            <person name="Aliper A."/>
            <person name="Popenko A."/>
            <person name="Bazaleev N."/>
            <person name="Tyakht A."/>
            <person name="Selezneva O."/>
            <person name="Akopian T."/>
            <person name="Prichodko E."/>
            <person name="Kondratov I."/>
            <person name="Chukin M."/>
            <person name="Demina I."/>
            <person name="Galyamina M."/>
            <person name="Kamashev D."/>
            <person name="Vanyushkina A."/>
            <person name="Ladygina V."/>
            <person name="Levitskii S."/>
            <person name="Lazarev V."/>
            <person name="Govorun V."/>
        </authorList>
    </citation>
    <scope>NUCLEOTIDE SEQUENCE [LARGE SCALE GENOMIC DNA]</scope>
    <source>
        <strain evidence="3 4">KC3</strain>
    </source>
</reference>
<dbReference type="Proteomes" id="UP000004057">
    <property type="component" value="Unassembled WGS sequence"/>
</dbReference>
<dbReference type="EMBL" id="AGBZ02000001">
    <property type="protein sequence ID" value="KAI92852.1"/>
    <property type="molecule type" value="Genomic_DNA"/>
</dbReference>